<evidence type="ECO:0000256" key="1">
    <source>
        <dbReference type="SAM" id="MobiDB-lite"/>
    </source>
</evidence>
<evidence type="ECO:0000259" key="2">
    <source>
        <dbReference type="Pfam" id="PF00144"/>
    </source>
</evidence>
<reference evidence="3 4" key="1">
    <citation type="submission" date="2013-07" db="EMBL/GenBank/DDBJ databases">
        <title>Completed genome of Sphingomonas sanxanigenens NX02.</title>
        <authorList>
            <person name="Ma T."/>
            <person name="Huang H."/>
            <person name="Wu M."/>
            <person name="Li X."/>
            <person name="Li G."/>
        </authorList>
    </citation>
    <scope>NUCLEOTIDE SEQUENCE [LARGE SCALE GENOMIC DNA]</scope>
    <source>
        <strain evidence="3 4">NX02</strain>
    </source>
</reference>
<evidence type="ECO:0000313" key="3">
    <source>
        <dbReference type="EMBL" id="AHE53406.1"/>
    </source>
</evidence>
<protein>
    <recommendedName>
        <fullName evidence="2">Beta-lactamase-related domain-containing protein</fullName>
    </recommendedName>
</protein>
<accession>W0A8H8</accession>
<dbReference type="Pfam" id="PF00144">
    <property type="entry name" value="Beta-lactamase"/>
    <property type="match status" value="1"/>
</dbReference>
<dbReference type="OrthoDB" id="9808046at2"/>
<dbReference type="EMBL" id="CP006644">
    <property type="protein sequence ID" value="AHE53406.1"/>
    <property type="molecule type" value="Genomic_DNA"/>
</dbReference>
<dbReference type="SUPFAM" id="SSF56601">
    <property type="entry name" value="beta-lactamase/transpeptidase-like"/>
    <property type="match status" value="1"/>
</dbReference>
<dbReference type="AlphaFoldDB" id="W0A8H8"/>
<dbReference type="STRING" id="1123269.NX02_08415"/>
<dbReference type="InterPro" id="IPR050789">
    <property type="entry name" value="Diverse_Enzym_Activities"/>
</dbReference>
<feature type="region of interest" description="Disordered" evidence="1">
    <location>
        <begin position="237"/>
        <end position="258"/>
    </location>
</feature>
<dbReference type="HOGENOM" id="CLU_020027_11_2_5"/>
<sequence>MVDAGEIPNAQILITQNGAPLAAFRLGYSDIASKAPLPEDAIFRLYSMTKPITSVAIMMLAEEGRLSLEDPVGQYLPDLAGLRVYDPAAAAAAPDADPVRTVPPARAVTIEDLLFHASGITYEFMGDTPVHRYYRRHGVSRATAATSGRDQAPPAATLADLVARLGKAPLLHQPGERFSYGFSTTVLGAVIERVSGETLDDFYQRRIFDPLEMRDTRFVIDDARVPRLVANTLATPSGLKPQESAATSEYRDPTRLRDAGGGLAGTIEDYRHFAEMLANRGTWHGRRLLKPETVDAMFTPRLRTGGAPEEDSMFGYGLALGDAETEAKGGLPRGAGSWAGSGNTYFFADPDRKLVAILMTNMLTPGPMAKRTYELRALVNKAALGMTRQE</sequence>
<organism evidence="3 4">
    <name type="scientific">Sphingomonas sanxanigenens DSM 19645 = NX02</name>
    <dbReference type="NCBI Taxonomy" id="1123269"/>
    <lineage>
        <taxon>Bacteria</taxon>
        <taxon>Pseudomonadati</taxon>
        <taxon>Pseudomonadota</taxon>
        <taxon>Alphaproteobacteria</taxon>
        <taxon>Sphingomonadales</taxon>
        <taxon>Sphingomonadaceae</taxon>
        <taxon>Sphingomonas</taxon>
    </lineage>
</organism>
<dbReference type="Gene3D" id="3.40.710.10">
    <property type="entry name" value="DD-peptidase/beta-lactamase superfamily"/>
    <property type="match status" value="1"/>
</dbReference>
<dbReference type="InterPro" id="IPR012338">
    <property type="entry name" value="Beta-lactam/transpept-like"/>
</dbReference>
<dbReference type="eggNOG" id="COG1680">
    <property type="taxonomic scope" value="Bacteria"/>
</dbReference>
<keyword evidence="4" id="KW-1185">Reference proteome</keyword>
<dbReference type="PANTHER" id="PTHR43283:SF3">
    <property type="entry name" value="BETA-LACTAMASE FAMILY PROTEIN (AFU_ORTHOLOGUE AFUA_5G07500)"/>
    <property type="match status" value="1"/>
</dbReference>
<dbReference type="PATRIC" id="fig|1123269.5.peg.1649"/>
<dbReference type="Proteomes" id="UP000018851">
    <property type="component" value="Chromosome"/>
</dbReference>
<gene>
    <name evidence="3" type="ORF">NX02_08415</name>
</gene>
<name>W0A8H8_9SPHN</name>
<proteinExistence type="predicted"/>
<feature type="domain" description="Beta-lactamase-related" evidence="2">
    <location>
        <begin position="3"/>
        <end position="380"/>
    </location>
</feature>
<dbReference type="InterPro" id="IPR001466">
    <property type="entry name" value="Beta-lactam-related"/>
</dbReference>
<dbReference type="PANTHER" id="PTHR43283">
    <property type="entry name" value="BETA-LACTAMASE-RELATED"/>
    <property type="match status" value="1"/>
</dbReference>
<dbReference type="KEGG" id="ssan:NX02_08415"/>
<feature type="compositionally biased region" description="Basic and acidic residues" evidence="1">
    <location>
        <begin position="249"/>
        <end position="258"/>
    </location>
</feature>
<evidence type="ECO:0000313" key="4">
    <source>
        <dbReference type="Proteomes" id="UP000018851"/>
    </source>
</evidence>